<evidence type="ECO:0000256" key="1">
    <source>
        <dbReference type="ARBA" id="ARBA00005187"/>
    </source>
</evidence>
<dbReference type="InterPro" id="IPR014729">
    <property type="entry name" value="Rossmann-like_a/b/a_fold"/>
</dbReference>
<evidence type="ECO:0000313" key="4">
    <source>
        <dbReference type="EMBL" id="QOL50947.1"/>
    </source>
</evidence>
<dbReference type="KEGG" id="mlir:LPB04_06580"/>
<dbReference type="EMBL" id="CP062941">
    <property type="protein sequence ID" value="QOL50947.1"/>
    <property type="molecule type" value="Genomic_DNA"/>
</dbReference>
<name>A0A7L9U7W5_9BURK</name>
<evidence type="ECO:0000256" key="3">
    <source>
        <dbReference type="ARBA" id="ARBA00048741"/>
    </source>
</evidence>
<dbReference type="GO" id="GO:0004066">
    <property type="term" value="F:asparagine synthase (glutamine-hydrolyzing) activity"/>
    <property type="evidence" value="ECO:0007669"/>
    <property type="project" value="UniProtKB-EC"/>
</dbReference>
<protein>
    <recommendedName>
        <fullName evidence="2">asparagine synthase (glutamine-hydrolyzing)</fullName>
        <ecNumber evidence="2">6.3.5.4</ecNumber>
    </recommendedName>
</protein>
<reference evidence="4 5" key="1">
    <citation type="submission" date="2020-10" db="EMBL/GenBank/DDBJ databases">
        <title>Genome sequencing of Massilia sp. LPB0304.</title>
        <authorList>
            <person name="Kim J."/>
        </authorList>
    </citation>
    <scope>NUCLEOTIDE SEQUENCE [LARGE SCALE GENOMIC DNA]</scope>
    <source>
        <strain evidence="4 5">LPB0304</strain>
    </source>
</reference>
<organism evidence="4 5">
    <name type="scientific">Massilia litorea</name>
    <dbReference type="NCBI Taxonomy" id="2769491"/>
    <lineage>
        <taxon>Bacteria</taxon>
        <taxon>Pseudomonadati</taxon>
        <taxon>Pseudomonadota</taxon>
        <taxon>Betaproteobacteria</taxon>
        <taxon>Burkholderiales</taxon>
        <taxon>Oxalobacteraceae</taxon>
        <taxon>Telluria group</taxon>
        <taxon>Massilia</taxon>
    </lineage>
</organism>
<dbReference type="PANTHER" id="PTHR43284:SF1">
    <property type="entry name" value="ASPARAGINE SYNTHETASE"/>
    <property type="match status" value="1"/>
</dbReference>
<dbReference type="InterPro" id="IPR051786">
    <property type="entry name" value="ASN_synthetase/amidase"/>
</dbReference>
<comment type="pathway">
    <text evidence="1">Amino-acid biosynthesis; L-asparagine biosynthesis; L-asparagine from L-aspartate (L-Gln route): step 1/1.</text>
</comment>
<dbReference type="InterPro" id="IPR029055">
    <property type="entry name" value="Ntn_hydrolases_N"/>
</dbReference>
<dbReference type="Proteomes" id="UP000593875">
    <property type="component" value="Chromosome"/>
</dbReference>
<comment type="catalytic activity">
    <reaction evidence="3">
        <text>L-aspartate + L-glutamine + ATP + H2O = L-asparagine + L-glutamate + AMP + diphosphate + H(+)</text>
        <dbReference type="Rhea" id="RHEA:12228"/>
        <dbReference type="ChEBI" id="CHEBI:15377"/>
        <dbReference type="ChEBI" id="CHEBI:15378"/>
        <dbReference type="ChEBI" id="CHEBI:29985"/>
        <dbReference type="ChEBI" id="CHEBI:29991"/>
        <dbReference type="ChEBI" id="CHEBI:30616"/>
        <dbReference type="ChEBI" id="CHEBI:33019"/>
        <dbReference type="ChEBI" id="CHEBI:58048"/>
        <dbReference type="ChEBI" id="CHEBI:58359"/>
        <dbReference type="ChEBI" id="CHEBI:456215"/>
        <dbReference type="EC" id="6.3.5.4"/>
    </reaction>
</comment>
<dbReference type="AlphaFoldDB" id="A0A7L9U7W5"/>
<dbReference type="PANTHER" id="PTHR43284">
    <property type="entry name" value="ASPARAGINE SYNTHETASE (GLUTAMINE-HYDROLYZING)"/>
    <property type="match status" value="1"/>
</dbReference>
<sequence length="592" mass="66095">MQIDLTLLAQNFANVEFFLACIFPSEAVELQGSSTDLLTVSSSCFWAVSSRAPSTNTGLVHKVGENLVVFRGYEVSSEIHSYSPPEDLSSIAADDLQNGVFSFLRFDTASQSATIKCDAFGMSPLFYRKNNGSWYVASHPGLLYLDGDVPDLTSWASLMQNGYVLGDRSFYHDIKRFAAGAEMQITAEHCDIRQWFDFAKLPAGQQAVDDDAVDVIETAFRASMERCMKLKVGEVTLPFSSGFDSRRFFALLVKKNIGFKAVTCQSYNRKQGRDYDIDSVYAPKIAAAFGVDCEVVPASSPDQLTKDALKRQHLIGTETFMHSWAVPLMQWLAGRPPSLILDGLAGDVLGNSSFDIEGFDSRANDSTSAIVEKAVKEGTLSQLSARVNSADSYRQKYREYVNKFLPNTNQSQLAFLQGRTRRCIAPSITMMHPPGHVVVFPYCDLEFAFAALSYDPEQKYKRYLQRECLQRFYPEFYDFPSSRCLPADHPPVDESISEARSQVEKKYIYGDSSVIRSAFKYVSFSNKVLLFASQFAPALRQRRAWLFGPLLMIVRTYKKAPVYIKHGPKSRQAPVAGTADSEVVDVMDAELA</sequence>
<evidence type="ECO:0000256" key="2">
    <source>
        <dbReference type="ARBA" id="ARBA00012737"/>
    </source>
</evidence>
<evidence type="ECO:0000313" key="5">
    <source>
        <dbReference type="Proteomes" id="UP000593875"/>
    </source>
</evidence>
<dbReference type="EC" id="6.3.5.4" evidence="2"/>
<dbReference type="Gene3D" id="3.40.50.620">
    <property type="entry name" value="HUPs"/>
    <property type="match status" value="1"/>
</dbReference>
<accession>A0A7L9U7W5</accession>
<dbReference type="RefSeq" id="WP_193687931.1">
    <property type="nucleotide sequence ID" value="NZ_CP062941.1"/>
</dbReference>
<proteinExistence type="predicted"/>
<gene>
    <name evidence="4" type="ORF">LPB04_06580</name>
</gene>
<keyword evidence="5" id="KW-1185">Reference proteome</keyword>
<dbReference type="SUPFAM" id="SSF52402">
    <property type="entry name" value="Adenine nucleotide alpha hydrolases-like"/>
    <property type="match status" value="1"/>
</dbReference>
<dbReference type="SUPFAM" id="SSF56235">
    <property type="entry name" value="N-terminal nucleophile aminohydrolases (Ntn hydrolases)"/>
    <property type="match status" value="1"/>
</dbReference>
<dbReference type="Gene3D" id="3.60.20.10">
    <property type="entry name" value="Glutamine Phosphoribosylpyrophosphate, subunit 1, domain 1"/>
    <property type="match status" value="1"/>
</dbReference>